<comment type="similarity">
    <text evidence="2">Belongs to the TUBGCP family.</text>
</comment>
<proteinExistence type="inferred from homology"/>
<dbReference type="PANTHER" id="PTHR19302">
    <property type="entry name" value="GAMMA TUBULIN COMPLEX PROTEIN"/>
    <property type="match status" value="1"/>
</dbReference>
<dbReference type="InterPro" id="IPR041470">
    <property type="entry name" value="GCP_N"/>
</dbReference>
<dbReference type="GO" id="GO:0000278">
    <property type="term" value="P:mitotic cell cycle"/>
    <property type="evidence" value="ECO:0007669"/>
    <property type="project" value="TreeGrafter"/>
</dbReference>
<sequence length="902" mass="103651">MQDSRKDQRYVAGFSIIKELAKHLCSQLPQDEQKRLLKHAIKLSASPEAWTCSTSSLTLTDEQETALTLKVEQQLKARNKNDSIPRFNQLYRLLKHRGSSLLNNRQGLLTFLSRVSEGQSKDAVGEKPADTLGALSQEDVKNRIFRNETSSAFLGVNKPAASNVGGIQKSVSAEFVSKSRTKRPTSLIQNTSFLPEEKSTSSRTLKSRAMSTTALSALPSAHSSASNKKGFVSETRVVKELLFCFQGIPGTIFKQDHQKGFSVDPLVKIPHESLVLKLMELGYLNNRITNQCAQLEKGGAVAQAIHCGVKRLMNDFYAMIGCIHSEYLSSLEYVCDTPLSEDSNYSVASLGVGIFKLMVICREPLRTLRLLSDAIKFSLTGKGGAALSAIEVLRHHGDLRYSTIMHHIVAQAGKPLVHMIIEWMVHGTLSDPHDEFFITINSSCHERDIWRDKFILRSSLIPSVLTSAQADMILRAGKGIHFLNVIREVRLPLEGMRKKLHLMKGCSIIDFADPRSHVCDMLSGVVEETSKLVLDVLINEFKLFQHFQGLRRYILLGQGDFASYFLELIEPEMRKPASRLQYHELMSLLGTAVRGSTAAYDDPEILKRVTVKVLEASGRDEGSDVFVLQYLMHEPLDAAFKVSGGAYSYMFNFLWRTKRMEHVLLLLRKERWATKNELCWIGERVPEVNNVLMFADLMAQEFLHFARQFHYYILFEVVECLWEKFSQDFRKARSFDDVIRAHEEFIFEMQRRTFQRTENSRERYILFQTFINELRLIWDLVFELEALQHRFFGRILKEWDYRQERERALESGVGTTYNAEDEFKARTQEFKTFLASVKAQYNIIHRNYQDCLKKFLLDLTSQKDHELRLLSSRIDYNEFYKRLDARLNESMKFSRCSELFFL</sequence>
<evidence type="ECO:0000256" key="1">
    <source>
        <dbReference type="ARBA" id="ARBA00004245"/>
    </source>
</evidence>
<reference evidence="9" key="1">
    <citation type="journal article" date="2014" name="PLoS ONE">
        <title>Transcriptome-Based Identification of ABC Transporters in the Western Tarnished Plant Bug Lygus hesperus.</title>
        <authorList>
            <person name="Hull J.J."/>
            <person name="Chaney K."/>
            <person name="Geib S.M."/>
            <person name="Fabrick J.A."/>
            <person name="Brent C.S."/>
            <person name="Walsh D."/>
            <person name="Lavine L.C."/>
        </authorList>
    </citation>
    <scope>NUCLEOTIDE SEQUENCE</scope>
</reference>
<gene>
    <name evidence="9" type="primary">Tubgcp3</name>
    <name evidence="9" type="ORF">CM83_73927</name>
</gene>
<reference evidence="9" key="2">
    <citation type="submission" date="2014-07" db="EMBL/GenBank/DDBJ databases">
        <authorList>
            <person name="Hull J."/>
        </authorList>
    </citation>
    <scope>NUCLEOTIDE SEQUENCE</scope>
</reference>
<organism evidence="9">
    <name type="scientific">Lygus hesperus</name>
    <name type="common">Western plant bug</name>
    <dbReference type="NCBI Taxonomy" id="30085"/>
    <lineage>
        <taxon>Eukaryota</taxon>
        <taxon>Metazoa</taxon>
        <taxon>Ecdysozoa</taxon>
        <taxon>Arthropoda</taxon>
        <taxon>Hexapoda</taxon>
        <taxon>Insecta</taxon>
        <taxon>Pterygota</taxon>
        <taxon>Neoptera</taxon>
        <taxon>Paraneoptera</taxon>
        <taxon>Hemiptera</taxon>
        <taxon>Heteroptera</taxon>
        <taxon>Panheteroptera</taxon>
        <taxon>Cimicomorpha</taxon>
        <taxon>Miridae</taxon>
        <taxon>Mirini</taxon>
        <taxon>Lygus</taxon>
    </lineage>
</organism>
<feature type="region of interest" description="Disordered" evidence="6">
    <location>
        <begin position="186"/>
        <end position="206"/>
    </location>
</feature>
<dbReference type="PANTHER" id="PTHR19302:SF14">
    <property type="entry name" value="GAMMA-TUBULIN COMPLEX COMPONENT 3"/>
    <property type="match status" value="1"/>
</dbReference>
<evidence type="ECO:0000256" key="4">
    <source>
        <dbReference type="ARBA" id="ARBA00022701"/>
    </source>
</evidence>
<dbReference type="GO" id="GO:0000930">
    <property type="term" value="C:gamma-tubulin complex"/>
    <property type="evidence" value="ECO:0007669"/>
    <property type="project" value="TreeGrafter"/>
</dbReference>
<evidence type="ECO:0000256" key="3">
    <source>
        <dbReference type="ARBA" id="ARBA00022490"/>
    </source>
</evidence>
<dbReference type="AlphaFoldDB" id="A0A0A9XQ75"/>
<keyword evidence="4" id="KW-0493">Microtubule</keyword>
<dbReference type="InterPro" id="IPR040457">
    <property type="entry name" value="GCP_C"/>
</dbReference>
<dbReference type="GO" id="GO:0043015">
    <property type="term" value="F:gamma-tubulin binding"/>
    <property type="evidence" value="ECO:0007669"/>
    <property type="project" value="InterPro"/>
</dbReference>
<dbReference type="EMBL" id="GBHO01022616">
    <property type="protein sequence ID" value="JAG20988.1"/>
    <property type="molecule type" value="Transcribed_RNA"/>
</dbReference>
<dbReference type="GO" id="GO:0031122">
    <property type="term" value="P:cytoplasmic microtubule organization"/>
    <property type="evidence" value="ECO:0007669"/>
    <property type="project" value="TreeGrafter"/>
</dbReference>
<dbReference type="GO" id="GO:0000922">
    <property type="term" value="C:spindle pole"/>
    <property type="evidence" value="ECO:0007669"/>
    <property type="project" value="InterPro"/>
</dbReference>
<dbReference type="InterPro" id="IPR007259">
    <property type="entry name" value="GCP"/>
</dbReference>
<evidence type="ECO:0000256" key="2">
    <source>
        <dbReference type="ARBA" id="ARBA00010337"/>
    </source>
</evidence>
<protein>
    <submittedName>
        <fullName evidence="9">Gamma-tubulin complex component 3</fullName>
    </submittedName>
</protein>
<keyword evidence="5" id="KW-0206">Cytoskeleton</keyword>
<comment type="subcellular location">
    <subcellularLocation>
        <location evidence="1">Cytoplasm</location>
        <location evidence="1">Cytoskeleton</location>
    </subcellularLocation>
</comment>
<dbReference type="GO" id="GO:0051321">
    <property type="term" value="P:meiotic cell cycle"/>
    <property type="evidence" value="ECO:0007669"/>
    <property type="project" value="TreeGrafter"/>
</dbReference>
<dbReference type="GO" id="GO:0005874">
    <property type="term" value="C:microtubule"/>
    <property type="evidence" value="ECO:0007669"/>
    <property type="project" value="UniProtKB-KW"/>
</dbReference>
<evidence type="ECO:0000259" key="8">
    <source>
        <dbReference type="Pfam" id="PF17681"/>
    </source>
</evidence>
<evidence type="ECO:0000313" key="9">
    <source>
        <dbReference type="EMBL" id="JAG20988.1"/>
    </source>
</evidence>
<feature type="domain" description="Gamma tubulin complex component protein N-terminal" evidence="8">
    <location>
        <begin position="238"/>
        <end position="540"/>
    </location>
</feature>
<dbReference type="InterPro" id="IPR042241">
    <property type="entry name" value="GCP_C_sf"/>
</dbReference>
<dbReference type="GO" id="GO:0051225">
    <property type="term" value="P:spindle assembly"/>
    <property type="evidence" value="ECO:0007669"/>
    <property type="project" value="TreeGrafter"/>
</dbReference>
<dbReference type="GO" id="GO:0007020">
    <property type="term" value="P:microtubule nucleation"/>
    <property type="evidence" value="ECO:0007669"/>
    <property type="project" value="InterPro"/>
</dbReference>
<evidence type="ECO:0000256" key="5">
    <source>
        <dbReference type="ARBA" id="ARBA00023212"/>
    </source>
</evidence>
<dbReference type="Pfam" id="PF17681">
    <property type="entry name" value="GCP_N_terminal"/>
    <property type="match status" value="1"/>
</dbReference>
<evidence type="ECO:0000256" key="6">
    <source>
        <dbReference type="SAM" id="MobiDB-lite"/>
    </source>
</evidence>
<name>A0A0A9XQ75_LYGHE</name>
<accession>A0A0A9XQ75</accession>
<dbReference type="Pfam" id="PF04130">
    <property type="entry name" value="GCP_C_terminal"/>
    <property type="match status" value="1"/>
</dbReference>
<dbReference type="Gene3D" id="1.20.120.1900">
    <property type="entry name" value="Gamma-tubulin complex, C-terminal domain"/>
    <property type="match status" value="1"/>
</dbReference>
<feature type="domain" description="Gamma tubulin complex component C-terminal" evidence="7">
    <location>
        <begin position="543"/>
        <end position="880"/>
    </location>
</feature>
<keyword evidence="3" id="KW-0963">Cytoplasm</keyword>
<dbReference type="GO" id="GO:0051011">
    <property type="term" value="F:microtubule minus-end binding"/>
    <property type="evidence" value="ECO:0007669"/>
    <property type="project" value="TreeGrafter"/>
</dbReference>
<evidence type="ECO:0000259" key="7">
    <source>
        <dbReference type="Pfam" id="PF04130"/>
    </source>
</evidence>